<evidence type="ECO:0000313" key="5">
    <source>
        <dbReference type="Proteomes" id="UP000305792"/>
    </source>
</evidence>
<dbReference type="GO" id="GO:0016020">
    <property type="term" value="C:membrane"/>
    <property type="evidence" value="ECO:0007669"/>
    <property type="project" value="InterPro"/>
</dbReference>
<dbReference type="InterPro" id="IPR043130">
    <property type="entry name" value="CDP-OH_PTrfase_TM_dom"/>
</dbReference>
<name>A0A4S8PI64_9ACTN</name>
<keyword evidence="3" id="KW-1133">Transmembrane helix</keyword>
<dbReference type="RefSeq" id="WP_136530324.1">
    <property type="nucleotide sequence ID" value="NZ_STGX01000009.1"/>
</dbReference>
<dbReference type="AlphaFoldDB" id="A0A4S8PI64"/>
<evidence type="ECO:0000256" key="2">
    <source>
        <dbReference type="RuleBase" id="RU003750"/>
    </source>
</evidence>
<dbReference type="EMBL" id="STGX01000009">
    <property type="protein sequence ID" value="THV28089.1"/>
    <property type="molecule type" value="Genomic_DNA"/>
</dbReference>
<evidence type="ECO:0000256" key="3">
    <source>
        <dbReference type="SAM" id="Phobius"/>
    </source>
</evidence>
<dbReference type="InterPro" id="IPR000462">
    <property type="entry name" value="CDP-OH_P_trans"/>
</dbReference>
<protein>
    <submittedName>
        <fullName evidence="4">CDP-alcohol phosphatidyltransferase family protein</fullName>
    </submittedName>
</protein>
<evidence type="ECO:0000313" key="4">
    <source>
        <dbReference type="EMBL" id="THV28089.1"/>
    </source>
</evidence>
<gene>
    <name evidence="4" type="ORF">E9998_13475</name>
</gene>
<evidence type="ECO:0000256" key="1">
    <source>
        <dbReference type="ARBA" id="ARBA00022679"/>
    </source>
</evidence>
<feature type="transmembrane region" description="Helical" evidence="3">
    <location>
        <begin position="32"/>
        <end position="53"/>
    </location>
</feature>
<dbReference type="InterPro" id="IPR048254">
    <property type="entry name" value="CDP_ALCOHOL_P_TRANSF_CS"/>
</dbReference>
<dbReference type="Proteomes" id="UP000305792">
    <property type="component" value="Unassembled WGS sequence"/>
</dbReference>
<dbReference type="GO" id="GO:0016780">
    <property type="term" value="F:phosphotransferase activity, for other substituted phosphate groups"/>
    <property type="evidence" value="ECO:0007669"/>
    <property type="project" value="InterPro"/>
</dbReference>
<reference evidence="4 5" key="1">
    <citation type="journal article" date="2018" name="Int. J. Syst. Evol. Microbiol.">
        <title>Glycomyces paridis sp. nov., isolated from the medicinal plant Paris polyphylla.</title>
        <authorList>
            <person name="Fang X.M."/>
            <person name="Bai J.L."/>
            <person name="Su J."/>
            <person name="Zhao L.L."/>
            <person name="Liu H.Y."/>
            <person name="Ma B.P."/>
            <person name="Zhang Y.Q."/>
            <person name="Yu L.Y."/>
        </authorList>
    </citation>
    <scope>NUCLEOTIDE SEQUENCE [LARGE SCALE GENOMIC DNA]</scope>
    <source>
        <strain evidence="4 5">CPCC 204357</strain>
    </source>
</reference>
<dbReference type="OrthoDB" id="7390033at2"/>
<keyword evidence="5" id="KW-1185">Reference proteome</keyword>
<feature type="transmembrane region" description="Helical" evidence="3">
    <location>
        <begin position="59"/>
        <end position="77"/>
    </location>
</feature>
<feature type="transmembrane region" description="Helical" evidence="3">
    <location>
        <begin position="194"/>
        <end position="215"/>
    </location>
</feature>
<feature type="transmembrane region" description="Helical" evidence="3">
    <location>
        <begin position="168"/>
        <end position="188"/>
    </location>
</feature>
<dbReference type="GO" id="GO:0008654">
    <property type="term" value="P:phospholipid biosynthetic process"/>
    <property type="evidence" value="ECO:0007669"/>
    <property type="project" value="InterPro"/>
</dbReference>
<comment type="similarity">
    <text evidence="2">Belongs to the CDP-alcohol phosphatidyltransferase class-I family.</text>
</comment>
<keyword evidence="3" id="KW-0812">Transmembrane</keyword>
<dbReference type="PROSITE" id="PS00379">
    <property type="entry name" value="CDP_ALCOHOL_P_TRANSF"/>
    <property type="match status" value="1"/>
</dbReference>
<proteinExistence type="inferred from homology"/>
<organism evidence="4 5">
    <name type="scientific">Glycomyces paridis</name>
    <dbReference type="NCBI Taxonomy" id="2126555"/>
    <lineage>
        <taxon>Bacteria</taxon>
        <taxon>Bacillati</taxon>
        <taxon>Actinomycetota</taxon>
        <taxon>Actinomycetes</taxon>
        <taxon>Glycomycetales</taxon>
        <taxon>Glycomycetaceae</taxon>
        <taxon>Glycomyces</taxon>
    </lineage>
</organism>
<dbReference type="Gene3D" id="1.20.120.1760">
    <property type="match status" value="1"/>
</dbReference>
<accession>A0A4S8PI64</accession>
<comment type="caution">
    <text evidence="4">The sequence shown here is derived from an EMBL/GenBank/DDBJ whole genome shotgun (WGS) entry which is preliminary data.</text>
</comment>
<keyword evidence="1 2" id="KW-0808">Transferase</keyword>
<dbReference type="Pfam" id="PF01066">
    <property type="entry name" value="CDP-OH_P_transf"/>
    <property type="match status" value="1"/>
</dbReference>
<sequence>MRGGGMLTQFEQRGGAVFAYAAWRSGLTPTHVTLTGFVLGLIASAGVLLYLPAARDGAPWWPVALAALVLWQVAYMLDCADGQLARATGTGSDAGARVDILCDIAIQASVVSVVVAVTHAYTPEIPAWCGAAFAALWMTNLVTSVMAKEDSGVAGASLVASDRLAVRLVKLVRDYAFVITVIALALIWPELMVVVMLGFGAVNALFLLASIAASARTALRRPAA</sequence>
<keyword evidence="3" id="KW-0472">Membrane</keyword>